<keyword evidence="11 24" id="KW-0812">Transmembrane</keyword>
<proteinExistence type="inferred from homology"/>
<feature type="domain" description="Cytochrome oxidase subunit II transmembrane region profile" evidence="26">
    <location>
        <begin position="578"/>
        <end position="673"/>
    </location>
</feature>
<evidence type="ECO:0000256" key="3">
    <source>
        <dbReference type="ARBA" id="ARBA00004448"/>
    </source>
</evidence>
<dbReference type="Gene3D" id="2.60.40.420">
    <property type="entry name" value="Cupredoxins - blue copper proteins"/>
    <property type="match status" value="1"/>
</dbReference>
<feature type="transmembrane region" description="Helical" evidence="24">
    <location>
        <begin position="602"/>
        <end position="621"/>
    </location>
</feature>
<evidence type="ECO:0000259" key="25">
    <source>
        <dbReference type="PROSITE" id="PS50857"/>
    </source>
</evidence>
<feature type="coiled-coil region" evidence="23">
    <location>
        <begin position="191"/>
        <end position="218"/>
    </location>
</feature>
<keyword evidence="28" id="KW-1185">Reference proteome</keyword>
<evidence type="ECO:0000256" key="16">
    <source>
        <dbReference type="ARBA" id="ARBA00022982"/>
    </source>
</evidence>
<dbReference type="NCBIfam" id="TIGR01843">
    <property type="entry name" value="type_I_hlyD"/>
    <property type="match status" value="1"/>
</dbReference>
<keyword evidence="16" id="KW-0249">Electron transport</keyword>
<feature type="transmembrane region" description="Helical" evidence="24">
    <location>
        <begin position="641"/>
        <end position="660"/>
    </location>
</feature>
<dbReference type="PROSITE" id="PS00078">
    <property type="entry name" value="COX2"/>
    <property type="match status" value="1"/>
</dbReference>
<dbReference type="PRINTS" id="PR01166">
    <property type="entry name" value="CYCOXIDASEII"/>
</dbReference>
<evidence type="ECO:0000256" key="14">
    <source>
        <dbReference type="ARBA" id="ARBA00022842"/>
    </source>
</evidence>
<comment type="subcellular location">
    <subcellularLocation>
        <location evidence="2">Membrane</location>
        <topology evidence="2">Single-pass membrane protein</topology>
    </subcellularLocation>
    <subcellularLocation>
        <location evidence="3">Mitochondrion inner membrane</location>
        <topology evidence="3">Multi-pass membrane protein</topology>
    </subcellularLocation>
</comment>
<dbReference type="GO" id="GO:0005507">
    <property type="term" value="F:copper ion binding"/>
    <property type="evidence" value="ECO:0007669"/>
    <property type="project" value="InterPro"/>
</dbReference>
<dbReference type="InterPro" id="IPR058781">
    <property type="entry name" value="HH_AprE-like"/>
</dbReference>
<dbReference type="InterPro" id="IPR002429">
    <property type="entry name" value="CcO_II-like_C"/>
</dbReference>
<dbReference type="InterPro" id="IPR008972">
    <property type="entry name" value="Cupredoxin"/>
</dbReference>
<dbReference type="InterPro" id="IPR058982">
    <property type="entry name" value="Beta-barrel_AprE"/>
</dbReference>
<sequence>MQGAKNKKKKYPKFLDKTFALIDAVINFILKRESNNVNEVLRVTWGPLFFGLVVILIFFGVGGIWSAIAPIDGAVHASGEVIVSSNRKIVQHLGGGIISKILVKESQAVKKDEPLVLLSDVNEKANLSIIKEKLLSFLATEARLIAIRGDLDTLEFPDEVKKLSHDELVNKAIKNQVKLFNSQRKSILGKTDILQQRIKQLNDELAGLNFQLNAAHKQYDLITEELETKRQLLDSGHISKPHILALEKQFAEIEGRVGHCRSAISQVQQKIGENELEIINVRNDSQERANAELKEVSTSIADLKERLMVAEDSLARTIIKSPQDGIVTDIRYHTEGGVIQSGVPIMSVVPSDDDLIIDAKIQTRNIEEVLSAQKKDSNIVSIDGLEGLKVKVRLSAYSARRLSLISGIVSHISPDALDDPRLGRYYSVRVVIPKSELAQFKNVYLYPGIFHFEPYSNVPPILTDCKETSAEFTVRFLIENFANLSIELGVKRGCPGDIPPDNVVPLKDERFNAKNAAAISTLSFKLAQNMWSFSELRTICVKTFIKVHIYFYSKQTKDMVKLFALLIIFYSNISVASAPTSWQFGFPAPATEVMEAVVRSHSFVMVVMIAIMLFVWALLAYVVFRFRKSKVANVSQTNHNVLLEIVWFVIPTIIVGILAFENAKLLKLQEEIPKADITLKVIGHQWYWSYQYPEYQGVSFDSYIKGKEDFIEGDLKLFSVDNNIVLPINANVRLQVTAGDVIHGWGVPAFGVKIDAIPGRLNEAWFNIKKSGVYYGQCYELCGQGHGFMPIVVEAVSKEDFNKWIENRKLLELLVDYYR</sequence>
<evidence type="ECO:0000256" key="8">
    <source>
        <dbReference type="ARBA" id="ARBA00015946"/>
    </source>
</evidence>
<dbReference type="PANTHER" id="PTHR22888:SF9">
    <property type="entry name" value="CYTOCHROME C OXIDASE SUBUNIT 2"/>
    <property type="match status" value="1"/>
</dbReference>
<evidence type="ECO:0000256" key="4">
    <source>
        <dbReference type="ARBA" id="ARBA00007866"/>
    </source>
</evidence>
<reference evidence="27" key="1">
    <citation type="submission" date="2020-05" db="UniProtKB">
        <authorList>
            <consortium name="EnsemblMetazoa"/>
        </authorList>
    </citation>
    <scope>IDENTIFICATION</scope>
    <source>
        <strain evidence="27">TTRI</strain>
    </source>
</reference>
<evidence type="ECO:0000256" key="7">
    <source>
        <dbReference type="ARBA" id="ARBA00012949"/>
    </source>
</evidence>
<dbReference type="AlphaFoldDB" id="A0A1A9VJY9"/>
<keyword evidence="13" id="KW-0999">Mitochondrion inner membrane</keyword>
<evidence type="ECO:0000256" key="6">
    <source>
        <dbReference type="ARBA" id="ARBA00011164"/>
    </source>
</evidence>
<keyword evidence="23" id="KW-0175">Coiled coil</keyword>
<keyword evidence="12" id="KW-0479">Metal-binding</keyword>
<feature type="transmembrane region" description="Helical" evidence="24">
    <location>
        <begin position="45"/>
        <end position="68"/>
    </location>
</feature>
<keyword evidence="17 24" id="KW-1133">Transmembrane helix</keyword>
<evidence type="ECO:0000256" key="9">
    <source>
        <dbReference type="ARBA" id="ARBA00022448"/>
    </source>
</evidence>
<dbReference type="InterPro" id="IPR036257">
    <property type="entry name" value="Cyt_c_oxidase_su2_TM_sf"/>
</dbReference>
<feature type="coiled-coil region" evidence="23">
    <location>
        <begin position="286"/>
        <end position="313"/>
    </location>
</feature>
<dbReference type="SUPFAM" id="SSF49503">
    <property type="entry name" value="Cupredoxins"/>
    <property type="match status" value="1"/>
</dbReference>
<keyword evidence="19" id="KW-0496">Mitochondrion</keyword>
<keyword evidence="10" id="KW-0679">Respiratory chain</keyword>
<dbReference type="Pfam" id="PF25994">
    <property type="entry name" value="HH_AprE"/>
    <property type="match status" value="1"/>
</dbReference>
<evidence type="ECO:0000256" key="20">
    <source>
        <dbReference type="ARBA" id="ARBA00023136"/>
    </source>
</evidence>
<dbReference type="InterPro" id="IPR010129">
    <property type="entry name" value="T1SS_HlyD"/>
</dbReference>
<dbReference type="NCBIfam" id="TIGR02866">
    <property type="entry name" value="CoxB"/>
    <property type="match status" value="1"/>
</dbReference>
<dbReference type="Proteomes" id="UP000078200">
    <property type="component" value="Unassembled WGS sequence"/>
</dbReference>
<evidence type="ECO:0000256" key="13">
    <source>
        <dbReference type="ARBA" id="ARBA00022792"/>
    </source>
</evidence>
<evidence type="ECO:0000256" key="1">
    <source>
        <dbReference type="ARBA" id="ARBA00001935"/>
    </source>
</evidence>
<dbReference type="FunFam" id="2.60.40.420:FF:000001">
    <property type="entry name" value="Cytochrome c oxidase subunit 2"/>
    <property type="match status" value="1"/>
</dbReference>
<evidence type="ECO:0000256" key="11">
    <source>
        <dbReference type="ARBA" id="ARBA00022692"/>
    </source>
</evidence>
<dbReference type="PROSITE" id="PS50857">
    <property type="entry name" value="COX2_CUA"/>
    <property type="match status" value="1"/>
</dbReference>
<dbReference type="CDD" id="cd13912">
    <property type="entry name" value="CcO_II_C"/>
    <property type="match status" value="1"/>
</dbReference>
<dbReference type="STRING" id="7395.A0A1A9VJY9"/>
<evidence type="ECO:0000259" key="26">
    <source>
        <dbReference type="PROSITE" id="PS50999"/>
    </source>
</evidence>
<keyword evidence="18" id="KW-0186">Copper</keyword>
<name>A0A1A9VJY9_GLOAU</name>
<dbReference type="GO" id="GO:0004129">
    <property type="term" value="F:cytochrome-c oxidase activity"/>
    <property type="evidence" value="ECO:0007669"/>
    <property type="project" value="UniProtKB-EC"/>
</dbReference>
<evidence type="ECO:0000256" key="17">
    <source>
        <dbReference type="ARBA" id="ARBA00022989"/>
    </source>
</evidence>
<dbReference type="PROSITE" id="PS50999">
    <property type="entry name" value="COX2_TM"/>
    <property type="match status" value="1"/>
</dbReference>
<comment type="cofactor">
    <cofactor evidence="1">
        <name>Cu cation</name>
        <dbReference type="ChEBI" id="CHEBI:23378"/>
    </cofactor>
</comment>
<evidence type="ECO:0000313" key="27">
    <source>
        <dbReference type="EnsemblMetazoa" id="GAUT039578-PA"/>
    </source>
</evidence>
<evidence type="ECO:0000256" key="24">
    <source>
        <dbReference type="SAM" id="Phobius"/>
    </source>
</evidence>
<evidence type="ECO:0000256" key="23">
    <source>
        <dbReference type="SAM" id="Coils"/>
    </source>
</evidence>
<dbReference type="InterPro" id="IPR014222">
    <property type="entry name" value="Cyt_c_oxidase_su2"/>
</dbReference>
<dbReference type="InterPro" id="IPR034210">
    <property type="entry name" value="CcO_II_C"/>
</dbReference>
<dbReference type="Gene3D" id="1.10.287.90">
    <property type="match status" value="1"/>
</dbReference>
<evidence type="ECO:0000256" key="5">
    <source>
        <dbReference type="ARBA" id="ARBA00009477"/>
    </source>
</evidence>
<dbReference type="PANTHER" id="PTHR22888">
    <property type="entry name" value="CYTOCHROME C OXIDASE, SUBUNIT II"/>
    <property type="match status" value="1"/>
</dbReference>
<feature type="domain" description="Cytochrome oxidase subunit II copper A binding" evidence="25">
    <location>
        <begin position="674"/>
        <end position="807"/>
    </location>
</feature>
<dbReference type="EnsemblMetazoa" id="GAUT039578-RA">
    <property type="protein sequence ID" value="GAUT039578-PA"/>
    <property type="gene ID" value="GAUT039578"/>
</dbReference>
<dbReference type="Pfam" id="PF02790">
    <property type="entry name" value="COX2_TM"/>
    <property type="match status" value="1"/>
</dbReference>
<evidence type="ECO:0000256" key="10">
    <source>
        <dbReference type="ARBA" id="ARBA00022660"/>
    </source>
</evidence>
<evidence type="ECO:0000256" key="21">
    <source>
        <dbReference type="ARBA" id="ARBA00031389"/>
    </source>
</evidence>
<evidence type="ECO:0000313" key="28">
    <source>
        <dbReference type="Proteomes" id="UP000078200"/>
    </source>
</evidence>
<dbReference type="InterPro" id="IPR045187">
    <property type="entry name" value="CcO_II"/>
</dbReference>
<accession>A0A1A9VJY9</accession>
<feature type="transmembrane region" description="Helical" evidence="24">
    <location>
        <begin position="562"/>
        <end position="582"/>
    </location>
</feature>
<evidence type="ECO:0000256" key="15">
    <source>
        <dbReference type="ARBA" id="ARBA00022967"/>
    </source>
</evidence>
<dbReference type="EC" id="7.1.1.9" evidence="7"/>
<dbReference type="GO" id="GO:0015031">
    <property type="term" value="P:protein transport"/>
    <property type="evidence" value="ECO:0007669"/>
    <property type="project" value="InterPro"/>
</dbReference>
<dbReference type="VEuPathDB" id="VectorBase:GAUT039578"/>
<keyword evidence="15" id="KW-1278">Translocase</keyword>
<dbReference type="SUPFAM" id="SSF81464">
    <property type="entry name" value="Cytochrome c oxidase subunit II-like, transmembrane region"/>
    <property type="match status" value="1"/>
</dbReference>
<dbReference type="GO" id="GO:0016491">
    <property type="term" value="F:oxidoreductase activity"/>
    <property type="evidence" value="ECO:0007669"/>
    <property type="project" value="InterPro"/>
</dbReference>
<keyword evidence="20 24" id="KW-0472">Membrane</keyword>
<evidence type="ECO:0000256" key="2">
    <source>
        <dbReference type="ARBA" id="ARBA00004167"/>
    </source>
</evidence>
<dbReference type="GO" id="GO:0005743">
    <property type="term" value="C:mitochondrial inner membrane"/>
    <property type="evidence" value="ECO:0007669"/>
    <property type="project" value="UniProtKB-SubCell"/>
</dbReference>
<comment type="similarity">
    <text evidence="4">Belongs to the cytochrome c oxidase subunit 2 family.</text>
</comment>
<evidence type="ECO:0000256" key="18">
    <source>
        <dbReference type="ARBA" id="ARBA00023008"/>
    </source>
</evidence>
<organism evidence="27 28">
    <name type="scientific">Glossina austeni</name>
    <name type="common">Savannah tsetse fly</name>
    <dbReference type="NCBI Taxonomy" id="7395"/>
    <lineage>
        <taxon>Eukaryota</taxon>
        <taxon>Metazoa</taxon>
        <taxon>Ecdysozoa</taxon>
        <taxon>Arthropoda</taxon>
        <taxon>Hexapoda</taxon>
        <taxon>Insecta</taxon>
        <taxon>Pterygota</taxon>
        <taxon>Neoptera</taxon>
        <taxon>Endopterygota</taxon>
        <taxon>Diptera</taxon>
        <taxon>Brachycera</taxon>
        <taxon>Muscomorpha</taxon>
        <taxon>Hippoboscoidea</taxon>
        <taxon>Glossinidae</taxon>
        <taxon>Glossina</taxon>
    </lineage>
</organism>
<dbReference type="GO" id="GO:0042773">
    <property type="term" value="P:ATP synthesis coupled electron transport"/>
    <property type="evidence" value="ECO:0007669"/>
    <property type="project" value="TreeGrafter"/>
</dbReference>
<evidence type="ECO:0000256" key="12">
    <source>
        <dbReference type="ARBA" id="ARBA00022723"/>
    </source>
</evidence>
<protein>
    <recommendedName>
        <fullName evidence="8">Cytochrome c oxidase subunit 2</fullName>
        <ecNumber evidence="7">7.1.1.9</ecNumber>
    </recommendedName>
    <alternativeName>
        <fullName evidence="21">Cytochrome c oxidase polypeptide II</fullName>
    </alternativeName>
</protein>
<dbReference type="InterPro" id="IPR011759">
    <property type="entry name" value="Cyt_c_oxidase_su2_TM_dom"/>
</dbReference>
<keyword evidence="14" id="KW-0460">Magnesium</keyword>
<keyword evidence="9" id="KW-0813">Transport</keyword>
<comment type="subunit">
    <text evidence="6">Component of the cytochrome c oxidase (complex IV, CIV), a multisubunit enzyme composed of a catalytic core of 3 subunits and several supernumerary subunits. The complex exists as a monomer or a dimer and forms supercomplexes (SCs) in the inner mitochondrial membrane with ubiquinol-cytochrome c oxidoreductase (cytochrome b-c1 complex, complex III, CIII).</text>
</comment>
<comment type="catalytic activity">
    <reaction evidence="22">
        <text>4 Fe(II)-[cytochrome c] + O2 + 8 H(+)(in) = 4 Fe(III)-[cytochrome c] + 2 H2O + 4 H(+)(out)</text>
        <dbReference type="Rhea" id="RHEA:11436"/>
        <dbReference type="Rhea" id="RHEA-COMP:10350"/>
        <dbReference type="Rhea" id="RHEA-COMP:14399"/>
        <dbReference type="ChEBI" id="CHEBI:15377"/>
        <dbReference type="ChEBI" id="CHEBI:15378"/>
        <dbReference type="ChEBI" id="CHEBI:15379"/>
        <dbReference type="ChEBI" id="CHEBI:29033"/>
        <dbReference type="ChEBI" id="CHEBI:29034"/>
        <dbReference type="EC" id="7.1.1.9"/>
    </reaction>
    <physiologicalReaction direction="left-to-right" evidence="22">
        <dbReference type="Rhea" id="RHEA:11437"/>
    </physiologicalReaction>
</comment>
<dbReference type="Pfam" id="PF26002">
    <property type="entry name" value="Beta-barrel_AprE"/>
    <property type="match status" value="1"/>
</dbReference>
<evidence type="ECO:0000256" key="19">
    <source>
        <dbReference type="ARBA" id="ARBA00023128"/>
    </source>
</evidence>
<dbReference type="InterPro" id="IPR001505">
    <property type="entry name" value="Copper_CuA"/>
</dbReference>
<evidence type="ECO:0000256" key="22">
    <source>
        <dbReference type="ARBA" id="ARBA00049512"/>
    </source>
</evidence>
<comment type="similarity">
    <text evidence="5">Belongs to the membrane fusion protein (MFP) (TC 8.A.1) family.</text>
</comment>
<dbReference type="Pfam" id="PF00116">
    <property type="entry name" value="COX2"/>
    <property type="match status" value="1"/>
</dbReference>